<dbReference type="Proteomes" id="UP000265419">
    <property type="component" value="Unassembled WGS sequence"/>
</dbReference>
<organism evidence="2 3">
    <name type="scientific">Galactobacter valiniphilus</name>
    <dbReference type="NCBI Taxonomy" id="2676122"/>
    <lineage>
        <taxon>Bacteria</taxon>
        <taxon>Bacillati</taxon>
        <taxon>Actinomycetota</taxon>
        <taxon>Actinomycetes</taxon>
        <taxon>Micrococcales</taxon>
        <taxon>Micrococcaceae</taxon>
        <taxon>Galactobacter</taxon>
    </lineage>
</organism>
<name>A0A399JC23_9MICC</name>
<protein>
    <recommendedName>
        <fullName evidence="4">AbiEi antitoxin C-terminal domain-containing protein</fullName>
    </recommendedName>
</protein>
<dbReference type="AlphaFoldDB" id="A0A399JC23"/>
<evidence type="ECO:0000313" key="3">
    <source>
        <dbReference type="Proteomes" id="UP000265419"/>
    </source>
</evidence>
<gene>
    <name evidence="2" type="ORF">DWB68_03530</name>
</gene>
<evidence type="ECO:0000313" key="2">
    <source>
        <dbReference type="EMBL" id="RII43115.1"/>
    </source>
</evidence>
<feature type="region of interest" description="Disordered" evidence="1">
    <location>
        <begin position="1"/>
        <end position="31"/>
    </location>
</feature>
<evidence type="ECO:0008006" key="4">
    <source>
        <dbReference type="Google" id="ProtNLM"/>
    </source>
</evidence>
<reference evidence="2 3" key="1">
    <citation type="submission" date="2018-07" db="EMBL/GenBank/DDBJ databases">
        <title>Arthrobacter sp. nov., isolated from raw cow's milk with high bacterial count.</title>
        <authorList>
            <person name="Hahne J."/>
            <person name="Isele D."/>
            <person name="Lipski A."/>
        </authorList>
    </citation>
    <scope>NUCLEOTIDE SEQUENCE [LARGE SCALE GENOMIC DNA]</scope>
    <source>
        <strain evidence="2 3">JZ R-35</strain>
    </source>
</reference>
<comment type="caution">
    <text evidence="2">The sequence shown here is derived from an EMBL/GenBank/DDBJ whole genome shotgun (WGS) entry which is preliminary data.</text>
</comment>
<sequence>MQRVHSPAARHDRRTEAALSDPPRHGTPAHLGLSAGEASALVLGGAARSLWGEWLCPGDTRADLTARTDLLRALLAERAPADAVVAEGTAAWAWLGGTPPAQCIVRVRRIHRSLGAGDPPLRAVEGLPPERHIVSVGRLRISSPLRAAVELLAVRSPERAASPSTVRGLLEAVGAWTRDAPPPEALEGFGPAARSRIAEGWTRCAQAFR</sequence>
<dbReference type="RefSeq" id="WP_119423763.1">
    <property type="nucleotide sequence ID" value="NZ_QQXK01000005.1"/>
</dbReference>
<evidence type="ECO:0000256" key="1">
    <source>
        <dbReference type="SAM" id="MobiDB-lite"/>
    </source>
</evidence>
<dbReference type="EMBL" id="QQXK01000005">
    <property type="protein sequence ID" value="RII43115.1"/>
    <property type="molecule type" value="Genomic_DNA"/>
</dbReference>
<proteinExistence type="predicted"/>
<keyword evidence="3" id="KW-1185">Reference proteome</keyword>
<accession>A0A399JC23</accession>